<evidence type="ECO:0000313" key="2">
    <source>
        <dbReference type="Proteomes" id="UP000698963"/>
    </source>
</evidence>
<gene>
    <name evidence="1" type="ORF">K8W16_09340</name>
</gene>
<sequence>MSYFEIPRKTFVAGAAIECNTLVSLTADGVVPCTAETLPVGVAETQAHDAEDVVGVRLINASGTVEVLCSGAVAVGDKLSPAANGAVAKSTALPVCGIALTAGEDGSLVEMMPLLNLQATE</sequence>
<name>A0A921DRP8_9BACT</name>
<reference evidence="1" key="2">
    <citation type="submission" date="2021-09" db="EMBL/GenBank/DDBJ databases">
        <authorList>
            <person name="Gilroy R."/>
        </authorList>
    </citation>
    <scope>NUCLEOTIDE SEQUENCE</scope>
    <source>
        <strain evidence="1">ChiGjej2B2-19336</strain>
    </source>
</reference>
<protein>
    <recommendedName>
        <fullName evidence="3">DUF2190 family protein</fullName>
    </recommendedName>
</protein>
<proteinExistence type="predicted"/>
<dbReference type="AlphaFoldDB" id="A0A921DRP8"/>
<dbReference type="EMBL" id="DYZA01000187">
    <property type="protein sequence ID" value="HJD97834.1"/>
    <property type="molecule type" value="Genomic_DNA"/>
</dbReference>
<evidence type="ECO:0000313" key="1">
    <source>
        <dbReference type="EMBL" id="HJD97834.1"/>
    </source>
</evidence>
<comment type="caution">
    <text evidence="1">The sequence shown here is derived from an EMBL/GenBank/DDBJ whole genome shotgun (WGS) entry which is preliminary data.</text>
</comment>
<organism evidence="1 2">
    <name type="scientific">Mailhella massiliensis</name>
    <dbReference type="NCBI Taxonomy" id="1903261"/>
    <lineage>
        <taxon>Bacteria</taxon>
        <taxon>Pseudomonadati</taxon>
        <taxon>Thermodesulfobacteriota</taxon>
        <taxon>Desulfovibrionia</taxon>
        <taxon>Desulfovibrionales</taxon>
        <taxon>Desulfovibrionaceae</taxon>
        <taxon>Mailhella</taxon>
    </lineage>
</organism>
<dbReference type="Proteomes" id="UP000698963">
    <property type="component" value="Unassembled WGS sequence"/>
</dbReference>
<evidence type="ECO:0008006" key="3">
    <source>
        <dbReference type="Google" id="ProtNLM"/>
    </source>
</evidence>
<dbReference type="RefSeq" id="WP_294446273.1">
    <property type="nucleotide sequence ID" value="NZ_DYZA01000187.1"/>
</dbReference>
<reference evidence="1" key="1">
    <citation type="journal article" date="2021" name="PeerJ">
        <title>Extensive microbial diversity within the chicken gut microbiome revealed by metagenomics and culture.</title>
        <authorList>
            <person name="Gilroy R."/>
            <person name="Ravi A."/>
            <person name="Getino M."/>
            <person name="Pursley I."/>
            <person name="Horton D.L."/>
            <person name="Alikhan N.F."/>
            <person name="Baker D."/>
            <person name="Gharbi K."/>
            <person name="Hall N."/>
            <person name="Watson M."/>
            <person name="Adriaenssens E.M."/>
            <person name="Foster-Nyarko E."/>
            <person name="Jarju S."/>
            <person name="Secka A."/>
            <person name="Antonio M."/>
            <person name="Oren A."/>
            <person name="Chaudhuri R.R."/>
            <person name="La Ragione R."/>
            <person name="Hildebrand F."/>
            <person name="Pallen M.J."/>
        </authorList>
    </citation>
    <scope>NUCLEOTIDE SEQUENCE</scope>
    <source>
        <strain evidence="1">ChiGjej2B2-19336</strain>
    </source>
</reference>
<accession>A0A921DRP8</accession>